<dbReference type="Gene3D" id="3.40.50.300">
    <property type="entry name" value="P-loop containing nucleotide triphosphate hydrolases"/>
    <property type="match status" value="1"/>
</dbReference>
<feature type="compositionally biased region" description="Low complexity" evidence="9">
    <location>
        <begin position="285"/>
        <end position="298"/>
    </location>
</feature>
<sequence length="298" mass="33131">MKPQQASSPVSSSLDNLFVLKQVSYRYNPETPALSNISVELRAGESVALLGANGCGKSTLLKLLGGLLFAQEGEVLAFGEPLTEAFLNVERNAHRFRRRVGFVFQNADAQLFSATVREELAFGPLHLGLPYEEVLQRVHDVARLVQVEMLLERPPFLLSHGEKRRVALGCVLATNPDVLLLDEPTTGLDPRSQVQFSELLQALHRAGKTLIISTHDLHLVPELAQRALIMAEDHTLAADIPAAQLFDHLDLLYRVNLIHEHMHRHGSIVHSHPHYHSGEHAHSHLPPLETPPQTQEEN</sequence>
<dbReference type="SUPFAM" id="SSF52540">
    <property type="entry name" value="P-loop containing nucleoside triphosphate hydrolases"/>
    <property type="match status" value="1"/>
</dbReference>
<feature type="region of interest" description="Disordered" evidence="9">
    <location>
        <begin position="269"/>
        <end position="298"/>
    </location>
</feature>
<name>S0EUN3_CHTCT</name>
<comment type="similarity">
    <text evidence="2">Belongs to the ABC transporter superfamily.</text>
</comment>
<dbReference type="FunFam" id="3.40.50.300:FF:000224">
    <property type="entry name" value="Energy-coupling factor transporter ATP-binding protein EcfA"/>
    <property type="match status" value="1"/>
</dbReference>
<dbReference type="FunCoup" id="S0EUN3">
    <property type="interactions" value="241"/>
</dbReference>
<dbReference type="KEGG" id="ccz:CCALI_01548"/>
<dbReference type="RefSeq" id="WP_016482898.1">
    <property type="nucleotide sequence ID" value="NC_021487.1"/>
</dbReference>
<evidence type="ECO:0000259" key="10">
    <source>
        <dbReference type="PROSITE" id="PS50893"/>
    </source>
</evidence>
<dbReference type="InterPro" id="IPR027417">
    <property type="entry name" value="P-loop_NTPase"/>
</dbReference>
<dbReference type="EMBL" id="HF951689">
    <property type="protein sequence ID" value="CCW35364.1"/>
    <property type="molecule type" value="Genomic_DNA"/>
</dbReference>
<dbReference type="InterPro" id="IPR003439">
    <property type="entry name" value="ABC_transporter-like_ATP-bd"/>
</dbReference>
<dbReference type="AlphaFoldDB" id="S0EUN3"/>
<evidence type="ECO:0000256" key="4">
    <source>
        <dbReference type="ARBA" id="ARBA00022475"/>
    </source>
</evidence>
<protein>
    <submittedName>
        <fullName evidence="11">ABC-type cobalt transport system, ATPase component</fullName>
    </submittedName>
</protein>
<keyword evidence="7" id="KW-1278">Translocase</keyword>
<dbReference type="GO" id="GO:0042626">
    <property type="term" value="F:ATPase-coupled transmembrane transporter activity"/>
    <property type="evidence" value="ECO:0007669"/>
    <property type="project" value="TreeGrafter"/>
</dbReference>
<dbReference type="OrthoDB" id="9782163at2"/>
<evidence type="ECO:0000256" key="6">
    <source>
        <dbReference type="ARBA" id="ARBA00022840"/>
    </source>
</evidence>
<keyword evidence="8" id="KW-0472">Membrane</keyword>
<evidence type="ECO:0000256" key="8">
    <source>
        <dbReference type="ARBA" id="ARBA00023136"/>
    </source>
</evidence>
<organism evidence="11 12">
    <name type="scientific">Chthonomonas calidirosea (strain DSM 23976 / ICMP 18418 / T49)</name>
    <dbReference type="NCBI Taxonomy" id="1303518"/>
    <lineage>
        <taxon>Bacteria</taxon>
        <taxon>Bacillati</taxon>
        <taxon>Armatimonadota</taxon>
        <taxon>Chthonomonadia</taxon>
        <taxon>Chthonomonadales</taxon>
        <taxon>Chthonomonadaceae</taxon>
        <taxon>Chthonomonas</taxon>
    </lineage>
</organism>
<dbReference type="InParanoid" id="S0EUN3"/>
<keyword evidence="4" id="KW-1003">Cell membrane</keyword>
<dbReference type="GO" id="GO:0016887">
    <property type="term" value="F:ATP hydrolysis activity"/>
    <property type="evidence" value="ECO:0007669"/>
    <property type="project" value="InterPro"/>
</dbReference>
<dbReference type="InterPro" id="IPR015856">
    <property type="entry name" value="ABC_transpr_CbiO/EcfA_su"/>
</dbReference>
<gene>
    <name evidence="11" type="ORF">CCALI_01548</name>
</gene>
<dbReference type="GO" id="GO:0005524">
    <property type="term" value="F:ATP binding"/>
    <property type="evidence" value="ECO:0007669"/>
    <property type="project" value="UniProtKB-KW"/>
</dbReference>
<comment type="subcellular location">
    <subcellularLocation>
        <location evidence="1">Cell membrane</location>
    </subcellularLocation>
</comment>
<dbReference type="PROSITE" id="PS00211">
    <property type="entry name" value="ABC_TRANSPORTER_1"/>
    <property type="match status" value="1"/>
</dbReference>
<dbReference type="HOGENOM" id="CLU_000604_1_22_0"/>
<dbReference type="InterPro" id="IPR050095">
    <property type="entry name" value="ECF_ABC_transporter_ATP-bd"/>
</dbReference>
<keyword evidence="6" id="KW-0067">ATP-binding</keyword>
<evidence type="ECO:0000256" key="7">
    <source>
        <dbReference type="ARBA" id="ARBA00022967"/>
    </source>
</evidence>
<dbReference type="Proteomes" id="UP000014227">
    <property type="component" value="Chromosome I"/>
</dbReference>
<dbReference type="PROSITE" id="PS50893">
    <property type="entry name" value="ABC_TRANSPORTER_2"/>
    <property type="match status" value="1"/>
</dbReference>
<evidence type="ECO:0000313" key="12">
    <source>
        <dbReference type="Proteomes" id="UP000014227"/>
    </source>
</evidence>
<evidence type="ECO:0000256" key="9">
    <source>
        <dbReference type="SAM" id="MobiDB-lite"/>
    </source>
</evidence>
<dbReference type="eggNOG" id="COG1122">
    <property type="taxonomic scope" value="Bacteria"/>
</dbReference>
<keyword evidence="5" id="KW-0547">Nucleotide-binding</keyword>
<dbReference type="PANTHER" id="PTHR43553:SF24">
    <property type="entry name" value="ENERGY-COUPLING FACTOR TRANSPORTER ATP-BINDING PROTEIN ECFA1"/>
    <property type="match status" value="1"/>
</dbReference>
<dbReference type="GO" id="GO:0043190">
    <property type="term" value="C:ATP-binding cassette (ABC) transporter complex"/>
    <property type="evidence" value="ECO:0007669"/>
    <property type="project" value="TreeGrafter"/>
</dbReference>
<dbReference type="InterPro" id="IPR017871">
    <property type="entry name" value="ABC_transporter-like_CS"/>
</dbReference>
<evidence type="ECO:0000256" key="2">
    <source>
        <dbReference type="ARBA" id="ARBA00005417"/>
    </source>
</evidence>
<evidence type="ECO:0000313" key="11">
    <source>
        <dbReference type="EMBL" id="CCW35364.1"/>
    </source>
</evidence>
<accession>S0EUN3</accession>
<dbReference type="Pfam" id="PF00005">
    <property type="entry name" value="ABC_tran"/>
    <property type="match status" value="1"/>
</dbReference>
<evidence type="ECO:0000256" key="3">
    <source>
        <dbReference type="ARBA" id="ARBA00022448"/>
    </source>
</evidence>
<feature type="domain" description="ABC transporter" evidence="10">
    <location>
        <begin position="18"/>
        <end position="257"/>
    </location>
</feature>
<dbReference type="PANTHER" id="PTHR43553">
    <property type="entry name" value="HEAVY METAL TRANSPORTER"/>
    <property type="match status" value="1"/>
</dbReference>
<proteinExistence type="inferred from homology"/>
<dbReference type="InterPro" id="IPR003593">
    <property type="entry name" value="AAA+_ATPase"/>
</dbReference>
<evidence type="ECO:0000256" key="1">
    <source>
        <dbReference type="ARBA" id="ARBA00004236"/>
    </source>
</evidence>
<dbReference type="PATRIC" id="fig|1303518.3.peg.1588"/>
<dbReference type="CDD" id="cd03225">
    <property type="entry name" value="ABC_cobalt_CbiO_domain1"/>
    <property type="match status" value="1"/>
</dbReference>
<keyword evidence="12" id="KW-1185">Reference proteome</keyword>
<dbReference type="SMART" id="SM00382">
    <property type="entry name" value="AAA"/>
    <property type="match status" value="1"/>
</dbReference>
<keyword evidence="3" id="KW-0813">Transport</keyword>
<reference evidence="12" key="1">
    <citation type="submission" date="2013-03" db="EMBL/GenBank/DDBJ databases">
        <title>Genome sequence of Chthonomonas calidirosea, the first sequenced genome from the Armatimonadetes phylum (formally candidate division OP10).</title>
        <authorList>
            <person name="Lee K.C.Y."/>
            <person name="Morgan X.C."/>
            <person name="Dunfield P.F."/>
            <person name="Tamas I."/>
            <person name="Houghton K.M."/>
            <person name="Vyssotski M."/>
            <person name="Ryan J.L.J."/>
            <person name="Lagutin K."/>
            <person name="McDonald I.R."/>
            <person name="Stott M.B."/>
        </authorList>
    </citation>
    <scope>NUCLEOTIDE SEQUENCE [LARGE SCALE GENOMIC DNA]</scope>
    <source>
        <strain evidence="12">DSM 23976 / ICMP 18418 / T49</strain>
    </source>
</reference>
<dbReference type="STRING" id="454171.CP488_02548"/>
<evidence type="ECO:0000256" key="5">
    <source>
        <dbReference type="ARBA" id="ARBA00022741"/>
    </source>
</evidence>